<dbReference type="HOGENOM" id="CLU_112567_1_1_6"/>
<accession>A0A098G0U6</accession>
<protein>
    <submittedName>
        <fullName evidence="2">CoA-binding protein</fullName>
    </submittedName>
</protein>
<dbReference type="PANTHER" id="PTHR33303:SF2">
    <property type="entry name" value="COA-BINDING DOMAIN-CONTAINING PROTEIN"/>
    <property type="match status" value="1"/>
</dbReference>
<dbReference type="SMART" id="SM00881">
    <property type="entry name" value="CoA_binding"/>
    <property type="match status" value="1"/>
</dbReference>
<proteinExistence type="predicted"/>
<evidence type="ECO:0000259" key="1">
    <source>
        <dbReference type="SMART" id="SM00881"/>
    </source>
</evidence>
<dbReference type="RefSeq" id="WP_045094866.1">
    <property type="nucleotide sequence ID" value="NZ_LN614827.1"/>
</dbReference>
<organism evidence="2 3">
    <name type="scientific">Legionella fallonii LLAP-10</name>
    <dbReference type="NCBI Taxonomy" id="1212491"/>
    <lineage>
        <taxon>Bacteria</taxon>
        <taxon>Pseudomonadati</taxon>
        <taxon>Pseudomonadota</taxon>
        <taxon>Gammaproteobacteria</taxon>
        <taxon>Legionellales</taxon>
        <taxon>Legionellaceae</taxon>
        <taxon>Legionella</taxon>
    </lineage>
</organism>
<dbReference type="Gene3D" id="3.40.50.720">
    <property type="entry name" value="NAD(P)-binding Rossmann-like Domain"/>
    <property type="match status" value="1"/>
</dbReference>
<sequence length="133" mass="14542">MSNDPIERFLQSPAFAVAGASSNREKYGNKVLRCYLQNGKVVYPINPHEQQIEGVSVIHAVDDLPKEVDSISIITPPQITEQIVADAIKKGIKNIWMQPGAENDAAIANGIKHGINIIARGPCILVIMGYQEH</sequence>
<dbReference type="InterPro" id="IPR036291">
    <property type="entry name" value="NAD(P)-bd_dom_sf"/>
</dbReference>
<keyword evidence="3" id="KW-1185">Reference proteome</keyword>
<dbReference type="Pfam" id="PF13380">
    <property type="entry name" value="CoA_binding_2"/>
    <property type="match status" value="1"/>
</dbReference>
<reference evidence="3" key="1">
    <citation type="submission" date="2014-09" db="EMBL/GenBank/DDBJ databases">
        <authorList>
            <person name="Gomez-Valero L."/>
        </authorList>
    </citation>
    <scope>NUCLEOTIDE SEQUENCE [LARGE SCALE GENOMIC DNA]</scope>
    <source>
        <strain evidence="3">ATCC700992</strain>
    </source>
</reference>
<dbReference type="Proteomes" id="UP000032430">
    <property type="component" value="Chromosome I"/>
</dbReference>
<gene>
    <name evidence="2" type="ORF">LFA_0687</name>
</gene>
<dbReference type="InterPro" id="IPR003781">
    <property type="entry name" value="CoA-bd"/>
</dbReference>
<name>A0A098G0U6_9GAMM</name>
<dbReference type="PANTHER" id="PTHR33303">
    <property type="entry name" value="CYTOPLASMIC PROTEIN-RELATED"/>
    <property type="match status" value="1"/>
</dbReference>
<feature type="domain" description="CoA-binding" evidence="1">
    <location>
        <begin position="9"/>
        <end position="101"/>
    </location>
</feature>
<dbReference type="STRING" id="1212491.LFA_0687"/>
<dbReference type="SUPFAM" id="SSF51735">
    <property type="entry name" value="NAD(P)-binding Rossmann-fold domains"/>
    <property type="match status" value="1"/>
</dbReference>
<dbReference type="AlphaFoldDB" id="A0A098G0U6"/>
<dbReference type="OrthoDB" id="9804695at2"/>
<evidence type="ECO:0000313" key="3">
    <source>
        <dbReference type="Proteomes" id="UP000032430"/>
    </source>
</evidence>
<dbReference type="KEGG" id="lfa:LFA_0687"/>
<evidence type="ECO:0000313" key="2">
    <source>
        <dbReference type="EMBL" id="CEG56137.1"/>
    </source>
</evidence>
<dbReference type="EMBL" id="LN614827">
    <property type="protein sequence ID" value="CEG56137.1"/>
    <property type="molecule type" value="Genomic_DNA"/>
</dbReference>